<evidence type="ECO:0000256" key="4">
    <source>
        <dbReference type="ARBA" id="ARBA00022829"/>
    </source>
</evidence>
<evidence type="ECO:0000313" key="12">
    <source>
        <dbReference type="EMBL" id="TRW45154.1"/>
    </source>
</evidence>
<evidence type="ECO:0000256" key="2">
    <source>
        <dbReference type="ARBA" id="ARBA00022490"/>
    </source>
</evidence>
<name>A0A552WR03_9MICO</name>
<dbReference type="GO" id="GO:0051301">
    <property type="term" value="P:cell division"/>
    <property type="evidence" value="ECO:0007669"/>
    <property type="project" value="UniProtKB-KW"/>
</dbReference>
<comment type="function">
    <text evidence="9">Site-specific tyrosine recombinase, which acts by catalyzing the cutting and rejoining of the recombining DNA molecules. The XerC-XerD complex is essential to convert dimers of the bacterial chromosome into monomers to permit their segregation at cell division. It also contributes to the segregational stability of plasmids.</text>
</comment>
<dbReference type="GO" id="GO:0009037">
    <property type="term" value="F:tyrosine-based site-specific recombinase activity"/>
    <property type="evidence" value="ECO:0007669"/>
    <property type="project" value="UniProtKB-UniRule"/>
</dbReference>
<dbReference type="InterPro" id="IPR044068">
    <property type="entry name" value="CB"/>
</dbReference>
<keyword evidence="8 9" id="KW-0131">Cell cycle</keyword>
<reference evidence="12 13" key="1">
    <citation type="submission" date="2019-07" db="EMBL/GenBank/DDBJ databases">
        <title>Georgenia wutianyii sp. nov. and Georgenia *** sp. nov. isolated from plateau pika (Ochotona curzoniae) in the Qinghai-Tibet plateau of China.</title>
        <authorList>
            <person name="Tian Z."/>
        </authorList>
    </citation>
    <scope>NUCLEOTIDE SEQUENCE [LARGE SCALE GENOMIC DNA]</scope>
    <source>
        <strain evidence="12 13">Z446</strain>
    </source>
</reference>
<feature type="domain" description="Tyr recombinase" evidence="10">
    <location>
        <begin position="121"/>
        <end position="307"/>
    </location>
</feature>
<feature type="active site" evidence="9">
    <location>
        <position position="259"/>
    </location>
</feature>
<feature type="active site" evidence="9">
    <location>
        <position position="262"/>
    </location>
</feature>
<gene>
    <name evidence="9" type="primary">xerC</name>
    <name evidence="12" type="ORF">FJ693_10685</name>
</gene>
<evidence type="ECO:0000256" key="5">
    <source>
        <dbReference type="ARBA" id="ARBA00022908"/>
    </source>
</evidence>
<organism evidence="12 13">
    <name type="scientific">Georgenia yuyongxinii</name>
    <dbReference type="NCBI Taxonomy" id="2589797"/>
    <lineage>
        <taxon>Bacteria</taxon>
        <taxon>Bacillati</taxon>
        <taxon>Actinomycetota</taxon>
        <taxon>Actinomycetes</taxon>
        <taxon>Micrococcales</taxon>
        <taxon>Bogoriellaceae</taxon>
        <taxon>Georgenia</taxon>
    </lineage>
</organism>
<dbReference type="GO" id="GO:0005737">
    <property type="term" value="C:cytoplasm"/>
    <property type="evidence" value="ECO:0007669"/>
    <property type="project" value="UniProtKB-SubCell"/>
</dbReference>
<keyword evidence="5 9" id="KW-0229">DNA integration</keyword>
<dbReference type="Pfam" id="PF02899">
    <property type="entry name" value="Phage_int_SAM_1"/>
    <property type="match status" value="1"/>
</dbReference>
<dbReference type="PROSITE" id="PS51900">
    <property type="entry name" value="CB"/>
    <property type="match status" value="1"/>
</dbReference>
<evidence type="ECO:0000256" key="6">
    <source>
        <dbReference type="ARBA" id="ARBA00023125"/>
    </source>
</evidence>
<comment type="caution">
    <text evidence="12">The sequence shown here is derived from an EMBL/GenBank/DDBJ whole genome shotgun (WGS) entry which is preliminary data.</text>
</comment>
<evidence type="ECO:0000256" key="7">
    <source>
        <dbReference type="ARBA" id="ARBA00023172"/>
    </source>
</evidence>
<dbReference type="CDD" id="cd00798">
    <property type="entry name" value="INT_XerDC_C"/>
    <property type="match status" value="1"/>
</dbReference>
<dbReference type="InterPro" id="IPR004107">
    <property type="entry name" value="Integrase_SAM-like_N"/>
</dbReference>
<comment type="subunit">
    <text evidence="9">Forms a cyclic heterotetrameric complex composed of two molecules of XerC and two molecules of XerD.</text>
</comment>
<evidence type="ECO:0000256" key="9">
    <source>
        <dbReference type="HAMAP-Rule" id="MF_01808"/>
    </source>
</evidence>
<feature type="active site" evidence="9">
    <location>
        <position position="285"/>
    </location>
</feature>
<keyword evidence="2 9" id="KW-0963">Cytoplasm</keyword>
<feature type="active site" evidence="9">
    <location>
        <position position="165"/>
    </location>
</feature>
<dbReference type="InterPro" id="IPR023009">
    <property type="entry name" value="Tyrosine_recombinase_XerC/XerD"/>
</dbReference>
<feature type="active site" evidence="9">
    <location>
        <position position="189"/>
    </location>
</feature>
<keyword evidence="13" id="KW-1185">Reference proteome</keyword>
<accession>A0A552WR03</accession>
<dbReference type="InterPro" id="IPR013762">
    <property type="entry name" value="Integrase-like_cat_sf"/>
</dbReference>
<feature type="active site" description="O-(3'-phospho-DNA)-tyrosine intermediate" evidence="9">
    <location>
        <position position="294"/>
    </location>
</feature>
<evidence type="ECO:0000313" key="13">
    <source>
        <dbReference type="Proteomes" id="UP000318693"/>
    </source>
</evidence>
<dbReference type="Pfam" id="PF00589">
    <property type="entry name" value="Phage_integrase"/>
    <property type="match status" value="1"/>
</dbReference>
<evidence type="ECO:0000259" key="11">
    <source>
        <dbReference type="PROSITE" id="PS51900"/>
    </source>
</evidence>
<keyword evidence="4 9" id="KW-0159">Chromosome partition</keyword>
<dbReference type="Gene3D" id="1.10.443.10">
    <property type="entry name" value="Intergrase catalytic core"/>
    <property type="match status" value="1"/>
</dbReference>
<evidence type="ECO:0000256" key="8">
    <source>
        <dbReference type="ARBA" id="ARBA00023306"/>
    </source>
</evidence>
<feature type="domain" description="Core-binding (CB)" evidence="11">
    <location>
        <begin position="11"/>
        <end position="100"/>
    </location>
</feature>
<dbReference type="InterPro" id="IPR002104">
    <property type="entry name" value="Integrase_catalytic"/>
</dbReference>
<evidence type="ECO:0000256" key="3">
    <source>
        <dbReference type="ARBA" id="ARBA00022618"/>
    </source>
</evidence>
<dbReference type="PROSITE" id="PS51898">
    <property type="entry name" value="TYR_RECOMBINASE"/>
    <property type="match status" value="1"/>
</dbReference>
<dbReference type="PANTHER" id="PTHR30349">
    <property type="entry name" value="PHAGE INTEGRASE-RELATED"/>
    <property type="match status" value="1"/>
</dbReference>
<dbReference type="RefSeq" id="WP_143418525.1">
    <property type="nucleotide sequence ID" value="NZ_VJXR01000028.1"/>
</dbReference>
<sequence length="313" mass="33700">MGLTDAGEREAAREELAEAFARFLALQRGHSPHTVRAYLTDIGQLLDHLAQGAPAGDGPLAGLDLATLRAWLAEQRGRGMSRATLARRTAAVRTFCGWAFRAGHLEQDVGARLRSPRPDRHLPTVLAVDDTAHLLTAAEERAADDDPVHLRDWAALEMLYATGARISELVGIDVPDVDARERTVRVIGKGDKQRVVPFGVPAQRALTAWLDRGRPALAAPTSAQALFLGARGGRVDPRTLRGALHRLTAAAGVRDLAPHGLRHTAATHLLAGGSDLRTVQEVLGHTSLATTQRYTHVTPERLLAAYSQAHPRA</sequence>
<evidence type="ECO:0000259" key="10">
    <source>
        <dbReference type="PROSITE" id="PS51898"/>
    </source>
</evidence>
<comment type="subcellular location">
    <subcellularLocation>
        <location evidence="1 9">Cytoplasm</location>
    </subcellularLocation>
</comment>
<dbReference type="SUPFAM" id="SSF56349">
    <property type="entry name" value="DNA breaking-rejoining enzymes"/>
    <property type="match status" value="1"/>
</dbReference>
<keyword evidence="3 9" id="KW-0132">Cell division</keyword>
<dbReference type="PANTHER" id="PTHR30349:SF77">
    <property type="entry name" value="TYROSINE RECOMBINASE XERC"/>
    <property type="match status" value="1"/>
</dbReference>
<dbReference type="InterPro" id="IPR050090">
    <property type="entry name" value="Tyrosine_recombinase_XerCD"/>
</dbReference>
<keyword evidence="7 9" id="KW-0233">DNA recombination</keyword>
<proteinExistence type="inferred from homology"/>
<dbReference type="HAMAP" id="MF_01808">
    <property type="entry name" value="Recomb_XerC_XerD"/>
    <property type="match status" value="1"/>
</dbReference>
<keyword evidence="6 9" id="KW-0238">DNA-binding</keyword>
<protein>
    <recommendedName>
        <fullName evidence="9">Tyrosine recombinase XerC</fullName>
    </recommendedName>
</protein>
<evidence type="ECO:0000256" key="1">
    <source>
        <dbReference type="ARBA" id="ARBA00004496"/>
    </source>
</evidence>
<dbReference type="AlphaFoldDB" id="A0A552WR03"/>
<comment type="similarity">
    <text evidence="9">Belongs to the 'phage' integrase family. XerC subfamily.</text>
</comment>
<dbReference type="Proteomes" id="UP000318693">
    <property type="component" value="Unassembled WGS sequence"/>
</dbReference>
<dbReference type="InterPro" id="IPR010998">
    <property type="entry name" value="Integrase_recombinase_N"/>
</dbReference>
<dbReference type="Gene3D" id="1.10.150.130">
    <property type="match status" value="1"/>
</dbReference>
<dbReference type="InterPro" id="IPR011010">
    <property type="entry name" value="DNA_brk_join_enz"/>
</dbReference>
<dbReference type="GO" id="GO:0006313">
    <property type="term" value="P:DNA transposition"/>
    <property type="evidence" value="ECO:0007669"/>
    <property type="project" value="UniProtKB-UniRule"/>
</dbReference>
<dbReference type="GO" id="GO:0003677">
    <property type="term" value="F:DNA binding"/>
    <property type="evidence" value="ECO:0007669"/>
    <property type="project" value="UniProtKB-UniRule"/>
</dbReference>
<dbReference type="GO" id="GO:0007059">
    <property type="term" value="P:chromosome segregation"/>
    <property type="evidence" value="ECO:0007669"/>
    <property type="project" value="UniProtKB-UniRule"/>
</dbReference>
<dbReference type="EMBL" id="VJXR01000028">
    <property type="protein sequence ID" value="TRW45154.1"/>
    <property type="molecule type" value="Genomic_DNA"/>
</dbReference>